<organism evidence="7 8">
    <name type="scientific">Chryseobacterium gallinarum</name>
    <dbReference type="NCBI Taxonomy" id="1324352"/>
    <lineage>
        <taxon>Bacteria</taxon>
        <taxon>Pseudomonadati</taxon>
        <taxon>Bacteroidota</taxon>
        <taxon>Flavobacteriia</taxon>
        <taxon>Flavobacteriales</taxon>
        <taxon>Weeksellaceae</taxon>
        <taxon>Chryseobacterium group</taxon>
        <taxon>Chryseobacterium</taxon>
    </lineage>
</organism>
<sequence length="473" mass="52843">MKFHNLYSFFIGATLLGGVVLFPLSCTVRDKGSEVEYWLTKGDGSVKLQLQNQSRFISHSDDFQSIEIDAAQKFQYVDGFGYTLTGGSVEVINRLSPSKRKALLNELFGRGKNSISISYLRLSIGASDLDGEVFSYNDVPEGETDPSLSKFSLIKDKALISMLKEILQINPAIKIIAAPWSAPVWMKDNGKSKGGSLRPEFYGVYANYFVKYIQAMKREGITIDAITPQNEPLHPGNNPSLYMPSEQQKHFIRQYLGPAFRSHKINTKIVIYDHNCNKPEYVLDILKDPDAYQYIDGSAFHLYEGEISALSTVHAAFPEKNLYFTEQWTGSKGTFNEDLNWHTKNVIIGSMRNWSTIALEWNLANDQEYRPHTEGGCTECKGAITVSDKENFTRNVSYYIIAHASKFIPAGSQRIASTQTGNLSTAAFKTPAGKTVLIVQNDSKSDENFNIIYNGKNKTAVIIPGNSAATYIF</sequence>
<dbReference type="STRING" id="1324352.OK18_16725"/>
<dbReference type="GO" id="GO:0004348">
    <property type="term" value="F:glucosylceramidase activity"/>
    <property type="evidence" value="ECO:0007669"/>
    <property type="project" value="InterPro"/>
</dbReference>
<dbReference type="InterPro" id="IPR001139">
    <property type="entry name" value="Glyco_hydro_30"/>
</dbReference>
<name>A0A0G3MAH5_CHRGL</name>
<dbReference type="AlphaFoldDB" id="A0A0G3MAH5"/>
<comment type="similarity">
    <text evidence="1 4">Belongs to the glycosyl hydrolase 30 family.</text>
</comment>
<evidence type="ECO:0000256" key="1">
    <source>
        <dbReference type="ARBA" id="ARBA00005382"/>
    </source>
</evidence>
<dbReference type="Gene3D" id="3.20.20.80">
    <property type="entry name" value="Glycosidases"/>
    <property type="match status" value="1"/>
</dbReference>
<dbReference type="PANTHER" id="PTHR11069">
    <property type="entry name" value="GLUCOSYLCERAMIDASE"/>
    <property type="match status" value="1"/>
</dbReference>
<evidence type="ECO:0000256" key="4">
    <source>
        <dbReference type="RuleBase" id="RU361188"/>
    </source>
</evidence>
<dbReference type="OrthoDB" id="9806701at2"/>
<keyword evidence="4" id="KW-0326">Glycosidase</keyword>
<protein>
    <submittedName>
        <fullName evidence="7">Glucosylceramidase</fullName>
    </submittedName>
</protein>
<dbReference type="GO" id="GO:0006680">
    <property type="term" value="P:glucosylceramide catabolic process"/>
    <property type="evidence" value="ECO:0007669"/>
    <property type="project" value="TreeGrafter"/>
</dbReference>
<dbReference type="RefSeq" id="WP_053328750.1">
    <property type="nucleotide sequence ID" value="NZ_CP009928.1"/>
</dbReference>
<feature type="domain" description="Glycosyl hydrolase family 30 beta sandwich" evidence="6">
    <location>
        <begin position="411"/>
        <end position="471"/>
    </location>
</feature>
<dbReference type="InterPro" id="IPR033452">
    <property type="entry name" value="GH30_C"/>
</dbReference>
<dbReference type="Pfam" id="PF02055">
    <property type="entry name" value="Glyco_hydro_30"/>
    <property type="match status" value="1"/>
</dbReference>
<dbReference type="PANTHER" id="PTHR11069:SF23">
    <property type="entry name" value="LYSOSOMAL ACID GLUCOSYLCERAMIDASE"/>
    <property type="match status" value="1"/>
</dbReference>
<feature type="domain" description="Glycosyl hydrolase family 30 TIM-barrel" evidence="5">
    <location>
        <begin position="77"/>
        <end position="408"/>
    </location>
</feature>
<dbReference type="Proteomes" id="UP000035213">
    <property type="component" value="Chromosome"/>
</dbReference>
<dbReference type="Pfam" id="PF17189">
    <property type="entry name" value="Glyco_hydro_30C"/>
    <property type="match status" value="1"/>
</dbReference>
<dbReference type="InterPro" id="IPR017853">
    <property type="entry name" value="GH"/>
</dbReference>
<evidence type="ECO:0000259" key="6">
    <source>
        <dbReference type="Pfam" id="PF17189"/>
    </source>
</evidence>
<evidence type="ECO:0000259" key="5">
    <source>
        <dbReference type="Pfam" id="PF02055"/>
    </source>
</evidence>
<proteinExistence type="inferred from homology"/>
<gene>
    <name evidence="7" type="ORF">OK18_16725</name>
</gene>
<dbReference type="InterPro" id="IPR033453">
    <property type="entry name" value="Glyco_hydro_30_TIM-barrel"/>
</dbReference>
<reference evidence="7 8" key="1">
    <citation type="submission" date="2014-11" db="EMBL/GenBank/DDBJ databases">
        <authorList>
            <person name="Park G.-S."/>
            <person name="Hong S.-J."/>
            <person name="Jung B.K."/>
            <person name="Khan A.R."/>
            <person name="Kwak Y."/>
            <person name="Shin J.-H."/>
        </authorList>
    </citation>
    <scope>NUCLEOTIDE SEQUENCE [LARGE SCALE GENOMIC DNA]</scope>
    <source>
        <strain evidence="7 8">DSM 27622</strain>
    </source>
</reference>
<evidence type="ECO:0000313" key="7">
    <source>
        <dbReference type="EMBL" id="AKK74027.1"/>
    </source>
</evidence>
<dbReference type="SUPFAM" id="SSF51445">
    <property type="entry name" value="(Trans)glycosidases"/>
    <property type="match status" value="1"/>
</dbReference>
<evidence type="ECO:0000256" key="2">
    <source>
        <dbReference type="ARBA" id="ARBA00022729"/>
    </source>
</evidence>
<evidence type="ECO:0000256" key="3">
    <source>
        <dbReference type="ARBA" id="ARBA00022801"/>
    </source>
</evidence>
<evidence type="ECO:0000313" key="8">
    <source>
        <dbReference type="Proteomes" id="UP000035213"/>
    </source>
</evidence>
<accession>A0A0G3MAH5</accession>
<dbReference type="Gene3D" id="2.60.40.1180">
    <property type="entry name" value="Golgi alpha-mannosidase II"/>
    <property type="match status" value="1"/>
</dbReference>
<keyword evidence="3 4" id="KW-0378">Hydrolase</keyword>
<keyword evidence="2" id="KW-0732">Signal</keyword>
<dbReference type="GO" id="GO:0016020">
    <property type="term" value="C:membrane"/>
    <property type="evidence" value="ECO:0007669"/>
    <property type="project" value="GOC"/>
</dbReference>
<dbReference type="EMBL" id="CP009928">
    <property type="protein sequence ID" value="AKK74027.1"/>
    <property type="molecule type" value="Genomic_DNA"/>
</dbReference>
<dbReference type="PATRIC" id="fig|1324352.5.peg.3494"/>
<dbReference type="KEGG" id="cgn:OK18_16725"/>
<dbReference type="InterPro" id="IPR013780">
    <property type="entry name" value="Glyco_hydro_b"/>
</dbReference>